<keyword evidence="1" id="KW-0808">Transferase</keyword>
<keyword evidence="4" id="KW-1185">Reference proteome</keyword>
<dbReference type="AlphaFoldDB" id="A0A0H3J5R9"/>
<dbReference type="PATRIC" id="fig|1262449.3.peg.3179"/>
<evidence type="ECO:0000313" key="3">
    <source>
        <dbReference type="Proteomes" id="UP000028042"/>
    </source>
</evidence>
<dbReference type="InterPro" id="IPR011009">
    <property type="entry name" value="Kinase-like_dom_sf"/>
</dbReference>
<dbReference type="Proteomes" id="UP000030905">
    <property type="component" value="Chromosome"/>
</dbReference>
<gene>
    <name evidence="1" type="ORF">CLPA_c32900</name>
    <name evidence="2" type="ORF">CP6013_03890</name>
</gene>
<dbReference type="eggNOG" id="COG0515">
    <property type="taxonomic scope" value="Bacteria"/>
</dbReference>
<evidence type="ECO:0000313" key="2">
    <source>
        <dbReference type="EMBL" id="KRU14631.1"/>
    </source>
</evidence>
<name>A0A0H3J5R9_CLOPA</name>
<keyword evidence="1" id="KW-0418">Kinase</keyword>
<organism evidence="1 4">
    <name type="scientific">Clostridium pasteurianum DSM 525 = ATCC 6013</name>
    <dbReference type="NCBI Taxonomy" id="1262449"/>
    <lineage>
        <taxon>Bacteria</taxon>
        <taxon>Bacillati</taxon>
        <taxon>Bacillota</taxon>
        <taxon>Clostridia</taxon>
        <taxon>Eubacteriales</taxon>
        <taxon>Clostridiaceae</taxon>
        <taxon>Clostridium</taxon>
    </lineage>
</organism>
<protein>
    <submittedName>
        <fullName evidence="1">Putative Ser/Thr protein kinase</fullName>
    </submittedName>
</protein>
<sequence>MKHIYKKYIEHFNTNLLQCMVLGRGHNGVVYLLPDGKVIKVCFSEESCRGEYYILNKVNGNKYFPKVYGMNGNYMIRDYVGGICLRDYVKEYGFDRELALKVVSLLEEFDKLKFTKRDIRCKDIFVQPDGTLKVIDPKKCYSKERDFPRHLSKGFEKLGILDYFMEVVKEKRPKLYRRWFRKIREYIREISEEDD</sequence>
<dbReference type="KEGG" id="cpae:CPAST_c32900"/>
<dbReference type="GO" id="GO:0016301">
    <property type="term" value="F:kinase activity"/>
    <property type="evidence" value="ECO:0007669"/>
    <property type="project" value="UniProtKB-KW"/>
</dbReference>
<dbReference type="KEGG" id="cpat:CLPA_c32900"/>
<dbReference type="RefSeq" id="WP_003446853.1">
    <property type="nucleotide sequence ID" value="NZ_ANZB01000012.1"/>
</dbReference>
<proteinExistence type="predicted"/>
<dbReference type="Gene3D" id="1.10.510.10">
    <property type="entry name" value="Transferase(Phosphotransferase) domain 1"/>
    <property type="match status" value="1"/>
</dbReference>
<dbReference type="EMBL" id="JPGY02000001">
    <property type="protein sequence ID" value="KRU14631.1"/>
    <property type="molecule type" value="Genomic_DNA"/>
</dbReference>
<reference evidence="2 3" key="3">
    <citation type="journal article" name="Genome Announc.">
        <title>Improved Draft Genome Sequence of Clostridium pasteurianum Strain ATCC 6013 (DSM 525) Using a Hybrid Next-Generation Sequencing Approach.</title>
        <authorList>
            <person name="Pyne M.E."/>
            <person name="Utturkar S."/>
            <person name="Brown S.D."/>
            <person name="Moo-Young M."/>
            <person name="Chung D.A."/>
            <person name="Chou C.P."/>
        </authorList>
    </citation>
    <scope>NUCLEOTIDE SEQUENCE [LARGE SCALE GENOMIC DNA]</scope>
    <source>
        <strain evidence="2 3">ATCC 6013</strain>
    </source>
</reference>
<evidence type="ECO:0000313" key="1">
    <source>
        <dbReference type="EMBL" id="AJA53344.1"/>
    </source>
</evidence>
<dbReference type="Proteomes" id="UP000028042">
    <property type="component" value="Unassembled WGS sequence"/>
</dbReference>
<reference evidence="1 4" key="1">
    <citation type="journal article" date="2015" name="Genome Announc.">
        <title>Complete Genome Sequence of the Nitrogen-Fixing and Solvent-Producing Clostridium pasteurianum DSM 525.</title>
        <authorList>
            <person name="Poehlein A."/>
            <person name="Grosse-Honebrink A."/>
            <person name="Zhang Y."/>
            <person name="Minton N.P."/>
            <person name="Daniel R."/>
        </authorList>
    </citation>
    <scope>NUCLEOTIDE SEQUENCE [LARGE SCALE GENOMIC DNA]</scope>
    <source>
        <strain evidence="1">DSM 525</strain>
        <strain evidence="4">DSM 525 / ATCC 6013</strain>
    </source>
</reference>
<dbReference type="SUPFAM" id="SSF56112">
    <property type="entry name" value="Protein kinase-like (PK-like)"/>
    <property type="match status" value="1"/>
</dbReference>
<dbReference type="EMBL" id="CP009268">
    <property type="protein sequence ID" value="AJA53344.1"/>
    <property type="molecule type" value="Genomic_DNA"/>
</dbReference>
<evidence type="ECO:0000313" key="4">
    <source>
        <dbReference type="Proteomes" id="UP000030905"/>
    </source>
</evidence>
<dbReference type="GeneID" id="93075394"/>
<reference evidence="2" key="2">
    <citation type="submission" date="2015-10" db="EMBL/GenBank/DDBJ databases">
        <title>Improved Draft Genome Sequence of Clostridium pasteurianum Strain ATCC 6013 (DSM 525) Using a Hybrid Next-Generation Sequencing Approach.</title>
        <authorList>
            <person name="Pyne M.E."/>
            <person name="Utturkar S.M."/>
            <person name="Brown S.D."/>
            <person name="Moo-Young M."/>
            <person name="Chung D.A."/>
            <person name="Chou P.C."/>
        </authorList>
    </citation>
    <scope>NUCLEOTIDE SEQUENCE</scope>
    <source>
        <strain evidence="2">ATCC 6013</strain>
    </source>
</reference>
<accession>A0A0H3J5R9</accession>